<gene>
    <name evidence="5" type="ORF">TISLANDTSLP1_06690</name>
</gene>
<dbReference type="GO" id="GO:0005524">
    <property type="term" value="F:ATP binding"/>
    <property type="evidence" value="ECO:0007669"/>
    <property type="project" value="UniProtKB-KW"/>
</dbReference>
<reference evidence="5" key="1">
    <citation type="submission" date="2022-12" db="EMBL/GenBank/DDBJ databases">
        <title>Reference genome sequencing for broad-spectrum identification of bacterial and archaeal isolates by mass spectrometry.</title>
        <authorList>
            <person name="Sekiguchi Y."/>
            <person name="Tourlousse D.M."/>
        </authorList>
    </citation>
    <scope>NUCLEOTIDE SEQUENCE</scope>
    <source>
        <strain evidence="5">TSL-P1</strain>
    </source>
</reference>
<dbReference type="InterPro" id="IPR003593">
    <property type="entry name" value="AAA+_ATPase"/>
</dbReference>
<organism evidence="5 6">
    <name type="scientific">Thermodesulfovibrio yellowstonii</name>
    <dbReference type="NCBI Taxonomy" id="28262"/>
    <lineage>
        <taxon>Bacteria</taxon>
        <taxon>Pseudomonadati</taxon>
        <taxon>Nitrospirota</taxon>
        <taxon>Thermodesulfovibrionia</taxon>
        <taxon>Thermodesulfovibrionales</taxon>
        <taxon>Thermodesulfovibrionaceae</taxon>
        <taxon>Thermodesulfovibrio</taxon>
    </lineage>
</organism>
<evidence type="ECO:0000313" key="6">
    <source>
        <dbReference type="Proteomes" id="UP001144297"/>
    </source>
</evidence>
<feature type="domain" description="ABC transporter" evidence="4">
    <location>
        <begin position="2"/>
        <end position="239"/>
    </location>
</feature>
<dbReference type="GO" id="GO:0016887">
    <property type="term" value="F:ATP hydrolysis activity"/>
    <property type="evidence" value="ECO:0007669"/>
    <property type="project" value="InterPro"/>
</dbReference>
<dbReference type="SUPFAM" id="SSF52540">
    <property type="entry name" value="P-loop containing nucleoside triphosphate hydrolases"/>
    <property type="match status" value="1"/>
</dbReference>
<keyword evidence="2" id="KW-0547">Nucleotide-binding</keyword>
<dbReference type="InterPro" id="IPR003439">
    <property type="entry name" value="ABC_transporter-like_ATP-bd"/>
</dbReference>
<evidence type="ECO:0000256" key="3">
    <source>
        <dbReference type="ARBA" id="ARBA00022840"/>
    </source>
</evidence>
<dbReference type="SMART" id="SM00382">
    <property type="entry name" value="AAA"/>
    <property type="match status" value="1"/>
</dbReference>
<dbReference type="PANTHER" id="PTHR43023">
    <property type="entry name" value="PROTEIN TRIGALACTOSYLDIACYLGLYCEROL 3, CHLOROPLASTIC"/>
    <property type="match status" value="1"/>
</dbReference>
<evidence type="ECO:0000313" key="5">
    <source>
        <dbReference type="EMBL" id="GLI52976.1"/>
    </source>
</evidence>
<dbReference type="InterPro" id="IPR027417">
    <property type="entry name" value="P-loop_NTPase"/>
</dbReference>
<proteinExistence type="predicted"/>
<protein>
    <submittedName>
        <fullName evidence="5">ABC transporter ATP-binding protein</fullName>
    </submittedName>
</protein>
<sequence>MIVFDNVWFSYGDREVLKGVSFSAKFNERIAVLGESGEGKTTILKLILGLISPDRGKIFIDGVDITKLNEEELIPIRRKFSIVFQEGALFDSLPVKENVAFFMREILKLPDEQIYKRVRELLNRVGVTDAEELMPEELSGGMHRRVAIARALAIGKTKMFLYDEPTAGLDPINSERIMALIKDLADKENIGFMIITHVVYVAWQLCNRFIFIKDGTILFDGNRQELILTDIPAVKDFIKELFFKVNR</sequence>
<dbReference type="PANTHER" id="PTHR43023:SF6">
    <property type="entry name" value="INTERMEMBRANE PHOSPHOLIPID TRANSPORT SYSTEM ATP-BINDING PROTEIN MLAF"/>
    <property type="match status" value="1"/>
</dbReference>
<keyword evidence="3 5" id="KW-0067">ATP-binding</keyword>
<dbReference type="Proteomes" id="UP001144297">
    <property type="component" value="Unassembled WGS sequence"/>
</dbReference>
<keyword evidence="6" id="KW-1185">Reference proteome</keyword>
<comment type="caution">
    <text evidence="5">The sequence shown here is derived from an EMBL/GenBank/DDBJ whole genome shotgun (WGS) entry which is preliminary data.</text>
</comment>
<keyword evidence="1" id="KW-0813">Transport</keyword>
<dbReference type="Pfam" id="PF00005">
    <property type="entry name" value="ABC_tran"/>
    <property type="match status" value="1"/>
</dbReference>
<dbReference type="PROSITE" id="PS50893">
    <property type="entry name" value="ABC_TRANSPORTER_2"/>
    <property type="match status" value="1"/>
</dbReference>
<evidence type="ECO:0000256" key="1">
    <source>
        <dbReference type="ARBA" id="ARBA00022448"/>
    </source>
</evidence>
<dbReference type="AlphaFoldDB" id="A0A9W6GFK2"/>
<evidence type="ECO:0000256" key="2">
    <source>
        <dbReference type="ARBA" id="ARBA00022741"/>
    </source>
</evidence>
<accession>A0A9W6GFK2</accession>
<dbReference type="EMBL" id="BSDX01000001">
    <property type="protein sequence ID" value="GLI52976.1"/>
    <property type="molecule type" value="Genomic_DNA"/>
</dbReference>
<evidence type="ECO:0000259" key="4">
    <source>
        <dbReference type="PROSITE" id="PS50893"/>
    </source>
</evidence>
<name>A0A9W6GFK2_9BACT</name>
<dbReference type="Gene3D" id="3.40.50.300">
    <property type="entry name" value="P-loop containing nucleotide triphosphate hydrolases"/>
    <property type="match status" value="1"/>
</dbReference>